<keyword evidence="3 9" id="KW-0934">Plastid</keyword>
<protein>
    <recommendedName>
        <fullName evidence="7">Uncharacterized AAA domain-containing protein ycf46</fullName>
    </recommendedName>
</protein>
<dbReference type="Gene3D" id="1.10.8.60">
    <property type="match status" value="1"/>
</dbReference>
<dbReference type="InterPro" id="IPR027417">
    <property type="entry name" value="P-loop_NTPase"/>
</dbReference>
<evidence type="ECO:0000256" key="2">
    <source>
        <dbReference type="ARBA" id="ARBA00022528"/>
    </source>
</evidence>
<keyword evidence="2 9" id="KW-0150">Chloroplast</keyword>
<keyword evidence="4" id="KW-0547">Nucleotide-binding</keyword>
<dbReference type="Gene3D" id="3.40.50.300">
    <property type="entry name" value="P-loop containing nucleotide triphosphate hydrolases"/>
    <property type="match status" value="1"/>
</dbReference>
<proteinExistence type="inferred from homology"/>
<dbReference type="GeneID" id="33357034"/>
<dbReference type="GO" id="GO:0005524">
    <property type="term" value="F:ATP binding"/>
    <property type="evidence" value="ECO:0007669"/>
    <property type="project" value="UniProtKB-KW"/>
</dbReference>
<comment type="similarity">
    <text evidence="6">Belongs to the AAA ATPase family. Highly divergent.</text>
</comment>
<evidence type="ECO:0000259" key="8">
    <source>
        <dbReference type="SMART" id="SM00382"/>
    </source>
</evidence>
<accession>A0A1Z1MD05</accession>
<evidence type="ECO:0000256" key="5">
    <source>
        <dbReference type="ARBA" id="ARBA00022840"/>
    </source>
</evidence>
<reference evidence="9" key="1">
    <citation type="journal article" date="2017" name="J. Phycol.">
        <title>Analysis of chloroplast genomes and a supermatrix inform reclassification of the Rhodomelaceae (Rhodophyta).</title>
        <authorList>
            <person name="Diaz-Tapia P."/>
            <person name="Maggs C.A."/>
            <person name="West J.A."/>
            <person name="Verbruggen H."/>
        </authorList>
    </citation>
    <scope>NUCLEOTIDE SEQUENCE</scope>
    <source>
        <strain evidence="9">PD644</strain>
    </source>
</reference>
<dbReference type="AlphaFoldDB" id="A0A1Z1MD05"/>
<dbReference type="SMART" id="SM00382">
    <property type="entry name" value="AAA"/>
    <property type="match status" value="1"/>
</dbReference>
<comment type="subcellular location">
    <subcellularLocation>
        <location evidence="1">Plastid</location>
        <location evidence="1">Chloroplast</location>
    </subcellularLocation>
</comment>
<dbReference type="InterPro" id="IPR003959">
    <property type="entry name" value="ATPase_AAA_core"/>
</dbReference>
<feature type="domain" description="AAA+ ATPase" evidence="8">
    <location>
        <begin position="256"/>
        <end position="391"/>
    </location>
</feature>
<dbReference type="PANTHER" id="PTHR42960">
    <property type="entry name" value="YCF46 PROTEIN"/>
    <property type="match status" value="1"/>
</dbReference>
<dbReference type="GO" id="GO:0016887">
    <property type="term" value="F:ATP hydrolysis activity"/>
    <property type="evidence" value="ECO:0007669"/>
    <property type="project" value="InterPro"/>
</dbReference>
<dbReference type="RefSeq" id="YP_009395065.1">
    <property type="nucleotide sequence ID" value="NC_035276.1"/>
</dbReference>
<name>A0A1Z1MD05_9FLOR</name>
<dbReference type="GO" id="GO:0009507">
    <property type="term" value="C:chloroplast"/>
    <property type="evidence" value="ECO:0007669"/>
    <property type="project" value="UniProtKB-SubCell"/>
</dbReference>
<dbReference type="InterPro" id="IPR052381">
    <property type="entry name" value="AAA_domain_protein"/>
</dbReference>
<evidence type="ECO:0000256" key="3">
    <source>
        <dbReference type="ARBA" id="ARBA00022640"/>
    </source>
</evidence>
<sequence length="487" mass="56859">MNFEQEITLMLSSNNFLVFIETEEEERLEYILMYISQKLFRGKICIWNFIDGYINNPNYLGYGKRNPLETLDLISNNDNNNTKIFLLKDFYQFLSDLSIIRKIKNLCQWLKKNNKYVIISGTEKQTPNILKEYITHIKLPLPNKSEIEIEIERFLRISDKGNNGKIEKLCNTYKGFTINRIRKSISQIIVNDKLNTNIVEQVIKEKEKIIQQAGILEFYPNEQRISDVGGLKNLKRWLKIRLSAFTKKAYKYGLRNPRGIILVGIQGTGKSLSAKVIAKTWNISLLKLDVSKIFNSMLGESENKIQNIIKTCESMTPCVLWVDEIDKIFTKQININDSGTTNRVTNIFLTWLSEKTKKVFVVATANNLDKLPIEILRKGRFDEIFFVDLPNFKERIRIFKIHLKKVRPLTWKQYNIYYLSKISKKFSGAEIEQSIIDAMHFAFYKNREFSTRDIINSIKNVIPLAITEKNSVVKMREWGKSGIVKKA</sequence>
<evidence type="ECO:0000256" key="1">
    <source>
        <dbReference type="ARBA" id="ARBA00004229"/>
    </source>
</evidence>
<evidence type="ECO:0000256" key="7">
    <source>
        <dbReference type="ARBA" id="ARBA00040480"/>
    </source>
</evidence>
<dbReference type="InterPro" id="IPR003593">
    <property type="entry name" value="AAA+_ATPase"/>
</dbReference>
<evidence type="ECO:0000313" key="9">
    <source>
        <dbReference type="EMBL" id="ARW63833.1"/>
    </source>
</evidence>
<dbReference type="Pfam" id="PF00004">
    <property type="entry name" value="AAA"/>
    <property type="match status" value="1"/>
</dbReference>
<geneLocation type="chloroplast" evidence="9"/>
<gene>
    <name evidence="9" type="primary">ycf46</name>
</gene>
<evidence type="ECO:0000256" key="6">
    <source>
        <dbReference type="ARBA" id="ARBA00038088"/>
    </source>
</evidence>
<dbReference type="EMBL" id="MF101430">
    <property type="protein sequence ID" value="ARW63833.1"/>
    <property type="molecule type" value="Genomic_DNA"/>
</dbReference>
<dbReference type="SUPFAM" id="SSF52540">
    <property type="entry name" value="P-loop containing nucleoside triphosphate hydrolases"/>
    <property type="match status" value="1"/>
</dbReference>
<dbReference type="PANTHER" id="PTHR42960:SF1">
    <property type="entry name" value="YCF46 PROTEIN"/>
    <property type="match status" value="1"/>
</dbReference>
<keyword evidence="5" id="KW-0067">ATP-binding</keyword>
<evidence type="ECO:0000256" key="4">
    <source>
        <dbReference type="ARBA" id="ARBA00022741"/>
    </source>
</evidence>
<organism evidence="9">
    <name type="scientific">Alsidium seaforthii</name>
    <dbReference type="NCBI Taxonomy" id="2007182"/>
    <lineage>
        <taxon>Eukaryota</taxon>
        <taxon>Rhodophyta</taxon>
        <taxon>Florideophyceae</taxon>
        <taxon>Rhodymeniophycidae</taxon>
        <taxon>Ceramiales</taxon>
        <taxon>Rhodomelaceae</taxon>
        <taxon>Polysiphonioideae</taxon>
        <taxon>Alsidium</taxon>
    </lineage>
</organism>